<keyword evidence="1" id="KW-0805">Transcription regulation</keyword>
<dbReference type="InterPro" id="IPR039422">
    <property type="entry name" value="MarR/SlyA-like"/>
</dbReference>
<dbReference type="GO" id="GO:0003677">
    <property type="term" value="F:DNA binding"/>
    <property type="evidence" value="ECO:0007669"/>
    <property type="project" value="UniProtKB-KW"/>
</dbReference>
<gene>
    <name evidence="5" type="ORF">SAMN05216174_109194</name>
</gene>
<keyword evidence="2 5" id="KW-0238">DNA-binding</keyword>
<dbReference type="InterPro" id="IPR036390">
    <property type="entry name" value="WH_DNA-bd_sf"/>
</dbReference>
<evidence type="ECO:0000256" key="2">
    <source>
        <dbReference type="ARBA" id="ARBA00023125"/>
    </source>
</evidence>
<evidence type="ECO:0000256" key="1">
    <source>
        <dbReference type="ARBA" id="ARBA00023015"/>
    </source>
</evidence>
<dbReference type="GO" id="GO:0006950">
    <property type="term" value="P:response to stress"/>
    <property type="evidence" value="ECO:0007669"/>
    <property type="project" value="TreeGrafter"/>
</dbReference>
<accession>A0A1G6TKT3</accession>
<dbReference type="InterPro" id="IPR000835">
    <property type="entry name" value="HTH_MarR-typ"/>
</dbReference>
<dbReference type="Gene3D" id="1.10.10.10">
    <property type="entry name" value="Winged helix-like DNA-binding domain superfamily/Winged helix DNA-binding domain"/>
    <property type="match status" value="1"/>
</dbReference>
<dbReference type="PROSITE" id="PS01117">
    <property type="entry name" value="HTH_MARR_1"/>
    <property type="match status" value="1"/>
</dbReference>
<dbReference type="InterPro" id="IPR036388">
    <property type="entry name" value="WH-like_DNA-bd_sf"/>
</dbReference>
<protein>
    <submittedName>
        <fullName evidence="5">DNA-binding transcriptional regulator, MarR family</fullName>
    </submittedName>
</protein>
<reference evidence="6" key="1">
    <citation type="submission" date="2016-10" db="EMBL/GenBank/DDBJ databases">
        <authorList>
            <person name="Varghese N."/>
            <person name="Submissions S."/>
        </authorList>
    </citation>
    <scope>NUCLEOTIDE SEQUENCE [LARGE SCALE GENOMIC DNA]</scope>
    <source>
        <strain evidence="6">IBRC-M 10403</strain>
    </source>
</reference>
<organism evidence="5 6">
    <name type="scientific">Actinokineospora iranica</name>
    <dbReference type="NCBI Taxonomy" id="1271860"/>
    <lineage>
        <taxon>Bacteria</taxon>
        <taxon>Bacillati</taxon>
        <taxon>Actinomycetota</taxon>
        <taxon>Actinomycetes</taxon>
        <taxon>Pseudonocardiales</taxon>
        <taxon>Pseudonocardiaceae</taxon>
        <taxon>Actinokineospora</taxon>
    </lineage>
</organism>
<evidence type="ECO:0000259" key="4">
    <source>
        <dbReference type="PROSITE" id="PS50995"/>
    </source>
</evidence>
<evidence type="ECO:0000313" key="5">
    <source>
        <dbReference type="EMBL" id="SDD29660.1"/>
    </source>
</evidence>
<keyword evidence="6" id="KW-1185">Reference proteome</keyword>
<name>A0A1G6TKT3_9PSEU</name>
<sequence>MDGNGRPAGPPPRGPERNTGALLFQAYQRLADHINDATRRVDHRVRPAHAAVFVNMEHAGIRLTRLAEKAVMTPQAMGELVDDLEGWGFLRRVPDPVDRRAKLIVFTERGHDALTTAFAVIDGVERKLRALIGAAELARLQAALIRIAEEF</sequence>
<dbReference type="OrthoDB" id="122135at2"/>
<dbReference type="RefSeq" id="WP_091452928.1">
    <property type="nucleotide sequence ID" value="NZ_FMZZ01000009.1"/>
</dbReference>
<dbReference type="PROSITE" id="PS50995">
    <property type="entry name" value="HTH_MARR_2"/>
    <property type="match status" value="1"/>
</dbReference>
<feature type="domain" description="HTH marR-type" evidence="4">
    <location>
        <begin position="16"/>
        <end position="149"/>
    </location>
</feature>
<dbReference type="PANTHER" id="PTHR33164:SF99">
    <property type="entry name" value="MARR FAMILY REGULATORY PROTEIN"/>
    <property type="match status" value="1"/>
</dbReference>
<keyword evidence="3" id="KW-0804">Transcription</keyword>
<dbReference type="EMBL" id="FMZZ01000009">
    <property type="protein sequence ID" value="SDD29660.1"/>
    <property type="molecule type" value="Genomic_DNA"/>
</dbReference>
<evidence type="ECO:0000256" key="3">
    <source>
        <dbReference type="ARBA" id="ARBA00023163"/>
    </source>
</evidence>
<proteinExistence type="predicted"/>
<evidence type="ECO:0000313" key="6">
    <source>
        <dbReference type="Proteomes" id="UP000199501"/>
    </source>
</evidence>
<dbReference type="InterPro" id="IPR023187">
    <property type="entry name" value="Tscrpt_reg_MarR-type_CS"/>
</dbReference>
<dbReference type="SMART" id="SM00347">
    <property type="entry name" value="HTH_MARR"/>
    <property type="match status" value="1"/>
</dbReference>
<dbReference type="GO" id="GO:0003700">
    <property type="term" value="F:DNA-binding transcription factor activity"/>
    <property type="evidence" value="ECO:0007669"/>
    <property type="project" value="InterPro"/>
</dbReference>
<dbReference type="AlphaFoldDB" id="A0A1G6TKT3"/>
<dbReference type="SUPFAM" id="SSF46785">
    <property type="entry name" value="Winged helix' DNA-binding domain"/>
    <property type="match status" value="1"/>
</dbReference>
<dbReference type="PANTHER" id="PTHR33164">
    <property type="entry name" value="TRANSCRIPTIONAL REGULATOR, MARR FAMILY"/>
    <property type="match status" value="1"/>
</dbReference>
<dbReference type="Pfam" id="PF01047">
    <property type="entry name" value="MarR"/>
    <property type="match status" value="1"/>
</dbReference>
<dbReference type="STRING" id="1271860.SAMN05216174_109194"/>
<dbReference type="Proteomes" id="UP000199501">
    <property type="component" value="Unassembled WGS sequence"/>
</dbReference>